<evidence type="ECO:0000259" key="11">
    <source>
        <dbReference type="PROSITE" id="PS50893"/>
    </source>
</evidence>
<dbReference type="GO" id="GO:0006826">
    <property type="term" value="P:iron ion transport"/>
    <property type="evidence" value="ECO:0007669"/>
    <property type="project" value="UniProtKB-KW"/>
</dbReference>
<dbReference type="AlphaFoldDB" id="A0A926JBX5"/>
<evidence type="ECO:0000256" key="8">
    <source>
        <dbReference type="ARBA" id="ARBA00023004"/>
    </source>
</evidence>
<evidence type="ECO:0000256" key="4">
    <source>
        <dbReference type="ARBA" id="ARBA00022475"/>
    </source>
</evidence>
<name>A0A926JBX5_9RHOB</name>
<dbReference type="PROSITE" id="PS00211">
    <property type="entry name" value="ABC_TRANSPORTER_1"/>
    <property type="match status" value="1"/>
</dbReference>
<evidence type="ECO:0000256" key="3">
    <source>
        <dbReference type="ARBA" id="ARBA00022448"/>
    </source>
</evidence>
<accession>A0A926JBX5</accession>
<evidence type="ECO:0000256" key="1">
    <source>
        <dbReference type="ARBA" id="ARBA00004202"/>
    </source>
</evidence>
<evidence type="ECO:0000256" key="6">
    <source>
        <dbReference type="ARBA" id="ARBA00022741"/>
    </source>
</evidence>
<feature type="domain" description="ABC transporter" evidence="11">
    <location>
        <begin position="13"/>
        <end position="249"/>
    </location>
</feature>
<evidence type="ECO:0000313" key="12">
    <source>
        <dbReference type="EMBL" id="MBC9247586.1"/>
    </source>
</evidence>
<dbReference type="InterPro" id="IPR003439">
    <property type="entry name" value="ABC_transporter-like_ATP-bd"/>
</dbReference>
<evidence type="ECO:0000256" key="9">
    <source>
        <dbReference type="ARBA" id="ARBA00023065"/>
    </source>
</evidence>
<keyword evidence="5" id="KW-0410">Iron transport</keyword>
<comment type="similarity">
    <text evidence="2">Belongs to the ABC transporter superfamily.</text>
</comment>
<keyword evidence="13" id="KW-1185">Reference proteome</keyword>
<dbReference type="GO" id="GO:0005524">
    <property type="term" value="F:ATP binding"/>
    <property type="evidence" value="ECO:0007669"/>
    <property type="project" value="UniProtKB-KW"/>
</dbReference>
<dbReference type="InterPro" id="IPR017871">
    <property type="entry name" value="ABC_transporter-like_CS"/>
</dbReference>
<proteinExistence type="inferred from homology"/>
<comment type="caution">
    <text evidence="12">The sequence shown here is derived from an EMBL/GenBank/DDBJ whole genome shotgun (WGS) entry which is preliminary data.</text>
</comment>
<dbReference type="PANTHER" id="PTHR42771">
    <property type="entry name" value="IRON(3+)-HYDROXAMATE IMPORT ATP-BINDING PROTEIN FHUC"/>
    <property type="match status" value="1"/>
</dbReference>
<keyword evidence="4" id="KW-1003">Cell membrane</keyword>
<dbReference type="GO" id="GO:0016887">
    <property type="term" value="F:ATP hydrolysis activity"/>
    <property type="evidence" value="ECO:0007669"/>
    <property type="project" value="InterPro"/>
</dbReference>
<keyword evidence="9" id="KW-0406">Ion transport</keyword>
<dbReference type="EMBL" id="JACOQL010000004">
    <property type="protein sequence ID" value="MBC9247586.1"/>
    <property type="molecule type" value="Genomic_DNA"/>
</dbReference>
<keyword evidence="3" id="KW-0813">Transport</keyword>
<dbReference type="Proteomes" id="UP000608594">
    <property type="component" value="Unassembled WGS sequence"/>
</dbReference>
<organism evidence="12 13">
    <name type="scientific">Paracoccus amoyensis</name>
    <dbReference type="NCBI Taxonomy" id="2760093"/>
    <lineage>
        <taxon>Bacteria</taxon>
        <taxon>Pseudomonadati</taxon>
        <taxon>Pseudomonadota</taxon>
        <taxon>Alphaproteobacteria</taxon>
        <taxon>Rhodobacterales</taxon>
        <taxon>Paracoccaceae</taxon>
        <taxon>Paracoccus</taxon>
    </lineage>
</organism>
<dbReference type="GO" id="GO:0005886">
    <property type="term" value="C:plasma membrane"/>
    <property type="evidence" value="ECO:0007669"/>
    <property type="project" value="UniProtKB-SubCell"/>
</dbReference>
<dbReference type="Gene3D" id="3.40.50.300">
    <property type="entry name" value="P-loop containing nucleotide triphosphate hydrolases"/>
    <property type="match status" value="1"/>
</dbReference>
<dbReference type="SMART" id="SM00382">
    <property type="entry name" value="AAA"/>
    <property type="match status" value="1"/>
</dbReference>
<evidence type="ECO:0000256" key="2">
    <source>
        <dbReference type="ARBA" id="ARBA00005417"/>
    </source>
</evidence>
<dbReference type="InterPro" id="IPR027417">
    <property type="entry name" value="P-loop_NTPase"/>
</dbReference>
<sequence length="266" mass="29107">MARHVRAEGDVSLNIDSISIAYGTHLVIKGLSLTIPKGAVTAIIGPNGCGKSTLLRGIAGLLPLQRGRIVLDENPVAQMRPSALARRLALLPQAPLAPEGIRVQELVTRGRTPWLRPFRPPAAADRDAVERAMHAAGVAEMRHRRVSDLSGGQRQRVWIAMAFAQETEWLLLDEPTTWLDLPHQLEVLHLIRRQSSEASRSMVMTLHDISLAARFADHVIALRDGDLVAQGPAHQVITPEVLKRSFGLKAQVIPDPLHGTPLVLPR</sequence>
<comment type="subcellular location">
    <subcellularLocation>
        <location evidence="1">Cell membrane</location>
        <topology evidence="1">Peripheral membrane protein</topology>
    </subcellularLocation>
</comment>
<protein>
    <submittedName>
        <fullName evidence="12">ABC transporter ATP-binding protein</fullName>
    </submittedName>
</protein>
<keyword evidence="8" id="KW-0408">Iron</keyword>
<reference evidence="12" key="1">
    <citation type="submission" date="2020-08" db="EMBL/GenBank/DDBJ databases">
        <title>Paracoccus amoyensis sp. nov., isolated from the surface seawater at coast of Xiamen, Fujian.</title>
        <authorList>
            <person name="Lyu L."/>
        </authorList>
    </citation>
    <scope>NUCLEOTIDE SEQUENCE</scope>
    <source>
        <strain evidence="12">11-3</strain>
    </source>
</reference>
<keyword evidence="7 12" id="KW-0067">ATP-binding</keyword>
<evidence type="ECO:0000256" key="7">
    <source>
        <dbReference type="ARBA" id="ARBA00022840"/>
    </source>
</evidence>
<dbReference type="SUPFAM" id="SSF52540">
    <property type="entry name" value="P-loop containing nucleoside triphosphate hydrolases"/>
    <property type="match status" value="1"/>
</dbReference>
<keyword evidence="10" id="KW-0472">Membrane</keyword>
<dbReference type="PANTHER" id="PTHR42771:SF2">
    <property type="entry name" value="IRON(3+)-HYDROXAMATE IMPORT ATP-BINDING PROTEIN FHUC"/>
    <property type="match status" value="1"/>
</dbReference>
<dbReference type="PROSITE" id="PS50893">
    <property type="entry name" value="ABC_TRANSPORTER_2"/>
    <property type="match status" value="1"/>
</dbReference>
<dbReference type="Pfam" id="PF00005">
    <property type="entry name" value="ABC_tran"/>
    <property type="match status" value="1"/>
</dbReference>
<dbReference type="InterPro" id="IPR003593">
    <property type="entry name" value="AAA+_ATPase"/>
</dbReference>
<evidence type="ECO:0000256" key="5">
    <source>
        <dbReference type="ARBA" id="ARBA00022496"/>
    </source>
</evidence>
<gene>
    <name evidence="12" type="ORF">H4P12_12925</name>
</gene>
<evidence type="ECO:0000313" key="13">
    <source>
        <dbReference type="Proteomes" id="UP000608594"/>
    </source>
</evidence>
<dbReference type="FunFam" id="3.40.50.300:FF:000134">
    <property type="entry name" value="Iron-enterobactin ABC transporter ATP-binding protein"/>
    <property type="match status" value="1"/>
</dbReference>
<dbReference type="CDD" id="cd03214">
    <property type="entry name" value="ABC_Iron-Siderophores_B12_Hemin"/>
    <property type="match status" value="1"/>
</dbReference>
<keyword evidence="6" id="KW-0547">Nucleotide-binding</keyword>
<evidence type="ECO:0000256" key="10">
    <source>
        <dbReference type="ARBA" id="ARBA00023136"/>
    </source>
</evidence>
<dbReference type="InterPro" id="IPR051535">
    <property type="entry name" value="Siderophore_ABC-ATPase"/>
</dbReference>